<evidence type="ECO:0000256" key="6">
    <source>
        <dbReference type="RuleBase" id="RU000716"/>
    </source>
</evidence>
<evidence type="ECO:0000259" key="8">
    <source>
        <dbReference type="Pfam" id="PF08281"/>
    </source>
</evidence>
<dbReference type="InterPro" id="IPR013249">
    <property type="entry name" value="RNA_pol_sigma70_r4_t2"/>
</dbReference>
<dbReference type="Gene3D" id="1.10.10.10">
    <property type="entry name" value="Winged helix-like DNA-binding domain superfamily/Winged helix DNA-binding domain"/>
    <property type="match status" value="1"/>
</dbReference>
<dbReference type="InterPro" id="IPR036388">
    <property type="entry name" value="WH-like_DNA-bd_sf"/>
</dbReference>
<dbReference type="NCBIfam" id="TIGR02937">
    <property type="entry name" value="sigma70-ECF"/>
    <property type="match status" value="1"/>
</dbReference>
<dbReference type="OrthoDB" id="2657224at2"/>
<dbReference type="SUPFAM" id="SSF88659">
    <property type="entry name" value="Sigma3 and sigma4 domains of RNA polymerase sigma factors"/>
    <property type="match status" value="1"/>
</dbReference>
<evidence type="ECO:0000313" key="10">
    <source>
        <dbReference type="Proteomes" id="UP000490800"/>
    </source>
</evidence>
<dbReference type="Pfam" id="PF04542">
    <property type="entry name" value="Sigma70_r2"/>
    <property type="match status" value="1"/>
</dbReference>
<gene>
    <name evidence="9" type="ORF">EDM21_09335</name>
</gene>
<dbReference type="GO" id="GO:0003677">
    <property type="term" value="F:DNA binding"/>
    <property type="evidence" value="ECO:0007669"/>
    <property type="project" value="UniProtKB-KW"/>
</dbReference>
<comment type="caution">
    <text evidence="9">The sequence shown here is derived from an EMBL/GenBank/DDBJ whole genome shotgun (WGS) entry which is preliminary data.</text>
</comment>
<keyword evidence="4 6" id="KW-0238">DNA-binding</keyword>
<dbReference type="Pfam" id="PF08281">
    <property type="entry name" value="Sigma70_r4_2"/>
    <property type="match status" value="1"/>
</dbReference>
<organism evidence="9 10">
    <name type="scientific">Paenibacillus lutrae</name>
    <dbReference type="NCBI Taxonomy" id="2078573"/>
    <lineage>
        <taxon>Bacteria</taxon>
        <taxon>Bacillati</taxon>
        <taxon>Bacillota</taxon>
        <taxon>Bacilli</taxon>
        <taxon>Bacillales</taxon>
        <taxon>Paenibacillaceae</taxon>
        <taxon>Paenibacillus</taxon>
    </lineage>
</organism>
<dbReference type="Proteomes" id="UP000490800">
    <property type="component" value="Unassembled WGS sequence"/>
</dbReference>
<comment type="similarity">
    <text evidence="1 6">Belongs to the sigma-70 factor family. ECF subfamily.</text>
</comment>
<evidence type="ECO:0000256" key="2">
    <source>
        <dbReference type="ARBA" id="ARBA00023015"/>
    </source>
</evidence>
<reference evidence="9 10" key="1">
    <citation type="journal article" date="2019" name="Microorganisms">
        <title>Paenibacillus lutrae sp. nov., A Chitinolytic Species Isolated from A River Otter in Castril Natural Park, Granada, Spain.</title>
        <authorList>
            <person name="Rodriguez M."/>
            <person name="Reina J.C."/>
            <person name="Bejar V."/>
            <person name="Llamas I."/>
        </authorList>
    </citation>
    <scope>NUCLEOTIDE SEQUENCE [LARGE SCALE GENOMIC DNA]</scope>
    <source>
        <strain evidence="9 10">N10</strain>
    </source>
</reference>
<dbReference type="InterPro" id="IPR013325">
    <property type="entry name" value="RNA_pol_sigma_r2"/>
</dbReference>
<evidence type="ECO:0000256" key="4">
    <source>
        <dbReference type="ARBA" id="ARBA00023125"/>
    </source>
</evidence>
<dbReference type="EMBL" id="RHLK01000003">
    <property type="protein sequence ID" value="MVO99730.1"/>
    <property type="molecule type" value="Genomic_DNA"/>
</dbReference>
<name>A0A7X3FH72_9BACL</name>
<evidence type="ECO:0000256" key="1">
    <source>
        <dbReference type="ARBA" id="ARBA00010641"/>
    </source>
</evidence>
<keyword evidence="2 6" id="KW-0805">Transcription regulation</keyword>
<feature type="domain" description="RNA polymerase sigma factor 70 region 4 type 2" evidence="8">
    <location>
        <begin position="128"/>
        <end position="179"/>
    </location>
</feature>
<dbReference type="PROSITE" id="PS01063">
    <property type="entry name" value="SIGMA70_ECF"/>
    <property type="match status" value="1"/>
</dbReference>
<dbReference type="InterPro" id="IPR014284">
    <property type="entry name" value="RNA_pol_sigma-70_dom"/>
</dbReference>
<dbReference type="Gene3D" id="1.10.1740.10">
    <property type="match status" value="1"/>
</dbReference>
<dbReference type="GO" id="GO:0006950">
    <property type="term" value="P:response to stress"/>
    <property type="evidence" value="ECO:0007669"/>
    <property type="project" value="UniProtKB-ARBA"/>
</dbReference>
<feature type="domain" description="RNA polymerase sigma-70 region 2" evidence="7">
    <location>
        <begin position="23"/>
        <end position="89"/>
    </location>
</feature>
<evidence type="ECO:0000259" key="7">
    <source>
        <dbReference type="Pfam" id="PF04542"/>
    </source>
</evidence>
<accession>A0A7X3FH72</accession>
<evidence type="ECO:0000256" key="3">
    <source>
        <dbReference type="ARBA" id="ARBA00023082"/>
    </source>
</evidence>
<sequence length="192" mass="23011">MEKWLSFLQCNFYYLDRSTQELIYQSFRDLIYKDIYILFQNHELADDVVQEAFIKVITKASALQHPVNLKAWIKKVSRNTAYDMFKKDKKYRYFPDPNIAKYQYLNGFPPSYELNVAELVEQQLRDGILHDSLNDLKTKYHYVLLLYYLEDKSHKEIAHQLNISEQASAQLLVRARKKLLQNFSKKWVEDDV</sequence>
<dbReference type="InterPro" id="IPR013324">
    <property type="entry name" value="RNA_pol_sigma_r3/r4-like"/>
</dbReference>
<dbReference type="SUPFAM" id="SSF88946">
    <property type="entry name" value="Sigma2 domain of RNA polymerase sigma factors"/>
    <property type="match status" value="1"/>
</dbReference>
<dbReference type="GO" id="GO:0006352">
    <property type="term" value="P:DNA-templated transcription initiation"/>
    <property type="evidence" value="ECO:0007669"/>
    <property type="project" value="InterPro"/>
</dbReference>
<protein>
    <recommendedName>
        <fullName evidence="6">RNA polymerase sigma factor</fullName>
    </recommendedName>
</protein>
<dbReference type="PANTHER" id="PTHR43133">
    <property type="entry name" value="RNA POLYMERASE ECF-TYPE SIGMA FACTO"/>
    <property type="match status" value="1"/>
</dbReference>
<dbReference type="GO" id="GO:0016987">
    <property type="term" value="F:sigma factor activity"/>
    <property type="evidence" value="ECO:0007669"/>
    <property type="project" value="UniProtKB-KW"/>
</dbReference>
<dbReference type="InterPro" id="IPR000838">
    <property type="entry name" value="RNA_pol_sigma70_ECF_CS"/>
</dbReference>
<keyword evidence="5 6" id="KW-0804">Transcription</keyword>
<keyword evidence="10" id="KW-1185">Reference proteome</keyword>
<evidence type="ECO:0000313" key="9">
    <source>
        <dbReference type="EMBL" id="MVO99730.1"/>
    </source>
</evidence>
<evidence type="ECO:0000256" key="5">
    <source>
        <dbReference type="ARBA" id="ARBA00023163"/>
    </source>
</evidence>
<dbReference type="InterPro" id="IPR007627">
    <property type="entry name" value="RNA_pol_sigma70_r2"/>
</dbReference>
<dbReference type="AlphaFoldDB" id="A0A7X3FH72"/>
<keyword evidence="3 6" id="KW-0731">Sigma factor</keyword>
<dbReference type="PANTHER" id="PTHR43133:SF51">
    <property type="entry name" value="RNA POLYMERASE SIGMA FACTOR"/>
    <property type="match status" value="1"/>
</dbReference>
<dbReference type="InterPro" id="IPR039425">
    <property type="entry name" value="RNA_pol_sigma-70-like"/>
</dbReference>
<proteinExistence type="inferred from homology"/>